<comment type="caution">
    <text evidence="3">The sequence shown here is derived from an EMBL/GenBank/DDBJ whole genome shotgun (WGS) entry which is preliminary data.</text>
</comment>
<feature type="region of interest" description="Disordered" evidence="1">
    <location>
        <begin position="1"/>
        <end position="130"/>
    </location>
</feature>
<dbReference type="InterPro" id="IPR007060">
    <property type="entry name" value="FtsL/DivIC"/>
</dbReference>
<feature type="compositionally biased region" description="Polar residues" evidence="1">
    <location>
        <begin position="44"/>
        <end position="54"/>
    </location>
</feature>
<protein>
    <submittedName>
        <fullName evidence="3">Cell division protein FtsB</fullName>
    </submittedName>
</protein>
<proteinExistence type="predicted"/>
<dbReference type="EMBL" id="JAVDUJ010000001">
    <property type="protein sequence ID" value="MDR6939887.1"/>
    <property type="molecule type" value="Genomic_DNA"/>
</dbReference>
<evidence type="ECO:0000313" key="4">
    <source>
        <dbReference type="Proteomes" id="UP001266099"/>
    </source>
</evidence>
<evidence type="ECO:0000313" key="3">
    <source>
        <dbReference type="EMBL" id="MDR6939887.1"/>
    </source>
</evidence>
<keyword evidence="2" id="KW-1133">Transmembrane helix</keyword>
<dbReference type="Proteomes" id="UP001266099">
    <property type="component" value="Unassembled WGS sequence"/>
</dbReference>
<gene>
    <name evidence="3" type="ORF">J2S36_001430</name>
</gene>
<keyword evidence="3" id="KW-0132">Cell division</keyword>
<feature type="region of interest" description="Disordered" evidence="1">
    <location>
        <begin position="289"/>
        <end position="310"/>
    </location>
</feature>
<feature type="transmembrane region" description="Helical" evidence="2">
    <location>
        <begin position="153"/>
        <end position="172"/>
    </location>
</feature>
<evidence type="ECO:0000256" key="2">
    <source>
        <dbReference type="SAM" id="Phobius"/>
    </source>
</evidence>
<keyword evidence="3" id="KW-0131">Cell cycle</keyword>
<keyword evidence="2" id="KW-0812">Transmembrane</keyword>
<dbReference type="GO" id="GO:0051301">
    <property type="term" value="P:cell division"/>
    <property type="evidence" value="ECO:0007669"/>
    <property type="project" value="UniProtKB-KW"/>
</dbReference>
<keyword evidence="4" id="KW-1185">Reference proteome</keyword>
<evidence type="ECO:0000256" key="1">
    <source>
        <dbReference type="SAM" id="MobiDB-lite"/>
    </source>
</evidence>
<organism evidence="3 4">
    <name type="scientific">Arcanobacterium hippocoleae</name>
    <dbReference type="NCBI Taxonomy" id="149017"/>
    <lineage>
        <taxon>Bacteria</taxon>
        <taxon>Bacillati</taxon>
        <taxon>Actinomycetota</taxon>
        <taxon>Actinomycetes</taxon>
        <taxon>Actinomycetales</taxon>
        <taxon>Actinomycetaceae</taxon>
        <taxon>Arcanobacterium</taxon>
    </lineage>
</organism>
<sequence length="310" mass="34770">MSVRKPKSPKQSQRSRNVVGDGAKRTHTSGKMVEKNQHVAKQKGLSSQTRNANSERLIPRHGTENSGDLPRLRENANAALHRPQPSSTRKGKVSQRQERNHRVQRRDTEPKAADSLKTGLRGEQGQKRRANVRERFGKDWDVVLQGTAKTRKIPVRILAIVFTCLIAVIILANPVQDFLAQQEEKRALSAKLTETKAELDALQQQIDLWNDPSYVQAQARKRLGFVLPGQTLYYVSGELTDAEKKKKASEEERAIALRRKSMPFYLGLWKSIEIAGTVELKPEALLNPEDAPLVNEPQPDTGSAKVDTPK</sequence>
<accession>A0ABU1T3C4</accession>
<name>A0ABU1T3C4_9ACTO</name>
<keyword evidence="2" id="KW-0472">Membrane</keyword>
<dbReference type="Pfam" id="PF04977">
    <property type="entry name" value="DivIC"/>
    <property type="match status" value="1"/>
</dbReference>
<dbReference type="RefSeq" id="WP_309956922.1">
    <property type="nucleotide sequence ID" value="NZ_JAVDUJ010000001.1"/>
</dbReference>
<feature type="compositionally biased region" description="Basic and acidic residues" evidence="1">
    <location>
        <begin position="95"/>
        <end position="114"/>
    </location>
</feature>
<reference evidence="3 4" key="1">
    <citation type="submission" date="2023-07" db="EMBL/GenBank/DDBJ databases">
        <title>Sequencing the genomes of 1000 actinobacteria strains.</title>
        <authorList>
            <person name="Klenk H.-P."/>
        </authorList>
    </citation>
    <scope>NUCLEOTIDE SEQUENCE [LARGE SCALE GENOMIC DNA]</scope>
    <source>
        <strain evidence="3 4">DSM 15539</strain>
    </source>
</reference>